<comment type="caution">
    <text evidence="3">The sequence shown here is derived from an EMBL/GenBank/DDBJ whole genome shotgun (WGS) entry which is preliminary data.</text>
</comment>
<evidence type="ECO:0000313" key="3">
    <source>
        <dbReference type="EMBL" id="KAK2590650.1"/>
    </source>
</evidence>
<name>A0AAJ0CCZ1_9HYPO</name>
<feature type="domain" description="Protein kinase" evidence="2">
    <location>
        <begin position="62"/>
        <end position="247"/>
    </location>
</feature>
<reference evidence="3" key="1">
    <citation type="submission" date="2023-06" db="EMBL/GenBank/DDBJ databases">
        <title>Conoideocrella luteorostrata (Hypocreales: Clavicipitaceae), a potential biocontrol fungus for elongate hemlock scale in United States Christmas tree production areas.</title>
        <authorList>
            <person name="Barrett H."/>
            <person name="Lovett B."/>
            <person name="Macias A.M."/>
            <person name="Stajich J.E."/>
            <person name="Kasson M.T."/>
        </authorList>
    </citation>
    <scope>NUCLEOTIDE SEQUENCE</scope>
    <source>
        <strain evidence="3">ARSEF 14590</strain>
    </source>
</reference>
<dbReference type="InterPro" id="IPR011009">
    <property type="entry name" value="Kinase-like_dom_sf"/>
</dbReference>
<evidence type="ECO:0000313" key="4">
    <source>
        <dbReference type="Proteomes" id="UP001251528"/>
    </source>
</evidence>
<dbReference type="EMBL" id="JASWJB010000412">
    <property type="protein sequence ID" value="KAK2590650.1"/>
    <property type="molecule type" value="Genomic_DNA"/>
</dbReference>
<dbReference type="GO" id="GO:0005524">
    <property type="term" value="F:ATP binding"/>
    <property type="evidence" value="ECO:0007669"/>
    <property type="project" value="InterPro"/>
</dbReference>
<proteinExistence type="predicted"/>
<dbReference type="AlphaFoldDB" id="A0AAJ0CCZ1"/>
<dbReference type="PANTHER" id="PTHR37171:SF1">
    <property type="entry name" value="SERINE_THREONINE-PROTEIN KINASE YRZF-RELATED"/>
    <property type="match status" value="1"/>
</dbReference>
<feature type="non-terminal residue" evidence="3">
    <location>
        <position position="1"/>
    </location>
</feature>
<feature type="compositionally biased region" description="Basic residues" evidence="1">
    <location>
        <begin position="1"/>
        <end position="13"/>
    </location>
</feature>
<dbReference type="PANTHER" id="PTHR37171">
    <property type="entry name" value="SERINE/THREONINE-PROTEIN KINASE YRZF-RELATED"/>
    <property type="match status" value="1"/>
</dbReference>
<dbReference type="Proteomes" id="UP001251528">
    <property type="component" value="Unassembled WGS sequence"/>
</dbReference>
<organism evidence="3 4">
    <name type="scientific">Conoideocrella luteorostrata</name>
    <dbReference type="NCBI Taxonomy" id="1105319"/>
    <lineage>
        <taxon>Eukaryota</taxon>
        <taxon>Fungi</taxon>
        <taxon>Dikarya</taxon>
        <taxon>Ascomycota</taxon>
        <taxon>Pezizomycotina</taxon>
        <taxon>Sordariomycetes</taxon>
        <taxon>Hypocreomycetidae</taxon>
        <taxon>Hypocreales</taxon>
        <taxon>Clavicipitaceae</taxon>
        <taxon>Conoideocrella</taxon>
    </lineage>
</organism>
<feature type="region of interest" description="Disordered" evidence="1">
    <location>
        <begin position="1"/>
        <end position="29"/>
    </location>
</feature>
<gene>
    <name evidence="3" type="ORF">QQS21_011663</name>
</gene>
<dbReference type="InterPro" id="IPR052396">
    <property type="entry name" value="Meiotic_Drive_Suppr_Kinase"/>
</dbReference>
<dbReference type="Pfam" id="PF06293">
    <property type="entry name" value="Kdo"/>
    <property type="match status" value="1"/>
</dbReference>
<protein>
    <recommendedName>
        <fullName evidence="2">Protein kinase domain-containing protein</fullName>
    </recommendedName>
</protein>
<accession>A0AAJ0CCZ1</accession>
<dbReference type="PROSITE" id="PS50011">
    <property type="entry name" value="PROTEIN_KINASE_DOM"/>
    <property type="match status" value="1"/>
</dbReference>
<evidence type="ECO:0000259" key="2">
    <source>
        <dbReference type="PROSITE" id="PS50011"/>
    </source>
</evidence>
<dbReference type="Gene3D" id="1.10.510.10">
    <property type="entry name" value="Transferase(Phosphotransferase) domain 1"/>
    <property type="match status" value="1"/>
</dbReference>
<keyword evidence="4" id="KW-1185">Reference proteome</keyword>
<dbReference type="InterPro" id="IPR000719">
    <property type="entry name" value="Prot_kinase_dom"/>
</dbReference>
<dbReference type="GO" id="GO:0004672">
    <property type="term" value="F:protein kinase activity"/>
    <property type="evidence" value="ECO:0007669"/>
    <property type="project" value="InterPro"/>
</dbReference>
<sequence length="247" mass="28089">GSRKAASRQKRRGAGAQGGHQQRQHRRQKSVLIEDRPFCTQQCLLGLARGSPVDAECPKAYYHGSSHLSLVEFRRLLRAQLAVDRGREPDCTCLYMAGACGVLFKVRLSSRGYTLVAKGMEALYRAIMQHENMVYDRLQPLQGKHVPVCLGFLDLVLPYHFNGGVYTYFLLLSWAGQKLPTATDPATRTKLLQEATAAVQEIHRLRVLHRDLEPRNVLYDASQISVMVIDFERSSVYLLRLEWHLRK</sequence>
<evidence type="ECO:0000256" key="1">
    <source>
        <dbReference type="SAM" id="MobiDB-lite"/>
    </source>
</evidence>
<dbReference type="SUPFAM" id="SSF56112">
    <property type="entry name" value="Protein kinase-like (PK-like)"/>
    <property type="match status" value="1"/>
</dbReference>